<name>A0A8J3WG50_PLARO</name>
<dbReference type="AlphaFoldDB" id="A0A8J3WG50"/>
<comment type="caution">
    <text evidence="1">The sequence shown here is derived from an EMBL/GenBank/DDBJ whole genome shotgun (WGS) entry which is preliminary data.</text>
</comment>
<evidence type="ECO:0000313" key="2">
    <source>
        <dbReference type="Proteomes" id="UP000655044"/>
    </source>
</evidence>
<dbReference type="Proteomes" id="UP000655044">
    <property type="component" value="Unassembled WGS sequence"/>
</dbReference>
<keyword evidence="2" id="KW-1185">Reference proteome</keyword>
<protein>
    <submittedName>
        <fullName evidence="1">Uncharacterized protein</fullName>
    </submittedName>
</protein>
<sequence length="77" mass="8590">MARLSSTPPQPDSYLPGDRVWAVPEESPATDQSAYLARIVEPCGPGHSYRICFTDRAMPARWKRDQVAPYEGLELLA</sequence>
<evidence type="ECO:0000313" key="1">
    <source>
        <dbReference type="EMBL" id="GIH88879.1"/>
    </source>
</evidence>
<reference evidence="1" key="1">
    <citation type="submission" date="2021-01" db="EMBL/GenBank/DDBJ databases">
        <title>Whole genome shotgun sequence of Planobispora rosea NBRC 15558.</title>
        <authorList>
            <person name="Komaki H."/>
            <person name="Tamura T."/>
        </authorList>
    </citation>
    <scope>NUCLEOTIDE SEQUENCE</scope>
    <source>
        <strain evidence="1">NBRC 15558</strain>
    </source>
</reference>
<proteinExistence type="predicted"/>
<organism evidence="1 2">
    <name type="scientific">Planobispora rosea</name>
    <dbReference type="NCBI Taxonomy" id="35762"/>
    <lineage>
        <taxon>Bacteria</taxon>
        <taxon>Bacillati</taxon>
        <taxon>Actinomycetota</taxon>
        <taxon>Actinomycetes</taxon>
        <taxon>Streptosporangiales</taxon>
        <taxon>Streptosporangiaceae</taxon>
        <taxon>Planobispora</taxon>
    </lineage>
</organism>
<dbReference type="RefSeq" id="WP_189243971.1">
    <property type="nucleotide sequence ID" value="NZ_BMQP01000060.1"/>
</dbReference>
<dbReference type="EMBL" id="BOOI01000093">
    <property type="protein sequence ID" value="GIH88879.1"/>
    <property type="molecule type" value="Genomic_DNA"/>
</dbReference>
<gene>
    <name evidence="1" type="ORF">Pro02_72870</name>
</gene>
<accession>A0A8J3WG50</accession>